<name>A0A6J5LVE4_9CAUD</name>
<proteinExistence type="predicted"/>
<sequence length="131" mass="15620">MKQEQKTEQRNFIESSQFLEMIDNEVKKFINNPSNHFIIEKAKKENYFGSLHSKKDLVGLLGYLRMNFGLQIRILTNCSNYFPIDTKFLEFLVIRKWFKKAVLNNNKISHNLHFKGFDTFNFNSKTINNFT</sequence>
<evidence type="ECO:0000313" key="1">
    <source>
        <dbReference type="EMBL" id="CAB4135679.1"/>
    </source>
</evidence>
<reference evidence="1" key="1">
    <citation type="submission" date="2020-04" db="EMBL/GenBank/DDBJ databases">
        <authorList>
            <person name="Chiriac C."/>
            <person name="Salcher M."/>
            <person name="Ghai R."/>
            <person name="Kavagutti S V."/>
        </authorList>
    </citation>
    <scope>NUCLEOTIDE SEQUENCE</scope>
</reference>
<organism evidence="1">
    <name type="scientific">uncultured Caudovirales phage</name>
    <dbReference type="NCBI Taxonomy" id="2100421"/>
    <lineage>
        <taxon>Viruses</taxon>
        <taxon>Duplodnaviria</taxon>
        <taxon>Heunggongvirae</taxon>
        <taxon>Uroviricota</taxon>
        <taxon>Caudoviricetes</taxon>
        <taxon>Peduoviridae</taxon>
        <taxon>Maltschvirus</taxon>
        <taxon>Maltschvirus maltsch</taxon>
    </lineage>
</organism>
<protein>
    <submittedName>
        <fullName evidence="1">Uncharacterized protein</fullName>
    </submittedName>
</protein>
<dbReference type="EMBL" id="LR796304">
    <property type="protein sequence ID" value="CAB4135679.1"/>
    <property type="molecule type" value="Genomic_DNA"/>
</dbReference>
<gene>
    <name evidence="1" type="ORF">UFOVP286_2</name>
</gene>
<accession>A0A6J5LVE4</accession>